<evidence type="ECO:0000313" key="1">
    <source>
        <dbReference type="EMBL" id="EEF41545.1"/>
    </source>
</evidence>
<reference evidence="2" key="1">
    <citation type="journal article" date="2010" name="Nat. Biotechnol.">
        <title>Draft genome sequence of the oilseed species Ricinus communis.</title>
        <authorList>
            <person name="Chan A.P."/>
            <person name="Crabtree J."/>
            <person name="Zhao Q."/>
            <person name="Lorenzi H."/>
            <person name="Orvis J."/>
            <person name="Puiu D."/>
            <person name="Melake-Berhan A."/>
            <person name="Jones K.M."/>
            <person name="Redman J."/>
            <person name="Chen G."/>
            <person name="Cahoon E.B."/>
            <person name="Gedil M."/>
            <person name="Stanke M."/>
            <person name="Haas B.J."/>
            <person name="Wortman J.R."/>
            <person name="Fraser-Liggett C.M."/>
            <person name="Ravel J."/>
            <person name="Rabinowicz P.D."/>
        </authorList>
    </citation>
    <scope>NUCLEOTIDE SEQUENCE [LARGE SCALE GENOMIC DNA]</scope>
    <source>
        <strain evidence="2">cv. Hale</strain>
    </source>
</reference>
<name>B9S4B7_RICCO</name>
<dbReference type="Proteomes" id="UP000008311">
    <property type="component" value="Unassembled WGS sequence"/>
</dbReference>
<protein>
    <submittedName>
        <fullName evidence="1">Uncharacterized protein</fullName>
    </submittedName>
</protein>
<organism evidence="1 2">
    <name type="scientific">Ricinus communis</name>
    <name type="common">Castor bean</name>
    <dbReference type="NCBI Taxonomy" id="3988"/>
    <lineage>
        <taxon>Eukaryota</taxon>
        <taxon>Viridiplantae</taxon>
        <taxon>Streptophyta</taxon>
        <taxon>Embryophyta</taxon>
        <taxon>Tracheophyta</taxon>
        <taxon>Spermatophyta</taxon>
        <taxon>Magnoliopsida</taxon>
        <taxon>eudicotyledons</taxon>
        <taxon>Gunneridae</taxon>
        <taxon>Pentapetalae</taxon>
        <taxon>rosids</taxon>
        <taxon>fabids</taxon>
        <taxon>Malpighiales</taxon>
        <taxon>Euphorbiaceae</taxon>
        <taxon>Acalyphoideae</taxon>
        <taxon>Acalypheae</taxon>
        <taxon>Ricinus</taxon>
    </lineage>
</organism>
<accession>B9S4B7</accession>
<keyword evidence="2" id="KW-1185">Reference proteome</keyword>
<evidence type="ECO:0000313" key="2">
    <source>
        <dbReference type="Proteomes" id="UP000008311"/>
    </source>
</evidence>
<proteinExistence type="predicted"/>
<sequence>MSSLLSQISTHHNHSLKLKDLKKKYNYIEETKNSPSWCIDVKAWGYLKINELNHNSTRTRFDLQDPCQTNNNICILEAKYYCCKKTASGTQAAAAFQATFRTQAAIAFQGTSGTPATAKNKALEKKGTPATAIEVVVAF</sequence>
<dbReference type="EMBL" id="EQ973864">
    <property type="protein sequence ID" value="EEF41545.1"/>
    <property type="molecule type" value="Genomic_DNA"/>
</dbReference>
<gene>
    <name evidence="1" type="ORF">RCOM_0688950</name>
</gene>
<dbReference type="InParanoid" id="B9S4B7"/>
<dbReference type="AlphaFoldDB" id="B9S4B7"/>